<dbReference type="KEGG" id="pfj:MYCFIDRAFT_212012"/>
<evidence type="ECO:0000313" key="3">
    <source>
        <dbReference type="Proteomes" id="UP000016932"/>
    </source>
</evidence>
<accession>M3AT19</accession>
<dbReference type="RefSeq" id="XP_007929257.1">
    <property type="nucleotide sequence ID" value="XM_007931066.1"/>
</dbReference>
<proteinExistence type="predicted"/>
<dbReference type="VEuPathDB" id="FungiDB:MYCFIDRAFT_212012"/>
<dbReference type="EMBL" id="KB446561">
    <property type="protein sequence ID" value="EME80258.1"/>
    <property type="molecule type" value="Genomic_DNA"/>
</dbReference>
<dbReference type="GeneID" id="19337580"/>
<evidence type="ECO:0000256" key="1">
    <source>
        <dbReference type="SAM" id="SignalP"/>
    </source>
</evidence>
<gene>
    <name evidence="2" type="ORF">MYCFIDRAFT_212012</name>
</gene>
<name>M3AT19_PSEFD</name>
<evidence type="ECO:0000313" key="2">
    <source>
        <dbReference type="EMBL" id="EME80258.1"/>
    </source>
</evidence>
<feature type="signal peptide" evidence="1">
    <location>
        <begin position="1"/>
        <end position="20"/>
    </location>
</feature>
<organism evidence="2 3">
    <name type="scientific">Pseudocercospora fijiensis (strain CIRAD86)</name>
    <name type="common">Black leaf streak disease fungus</name>
    <name type="synonym">Mycosphaerella fijiensis</name>
    <dbReference type="NCBI Taxonomy" id="383855"/>
    <lineage>
        <taxon>Eukaryota</taxon>
        <taxon>Fungi</taxon>
        <taxon>Dikarya</taxon>
        <taxon>Ascomycota</taxon>
        <taxon>Pezizomycotina</taxon>
        <taxon>Dothideomycetes</taxon>
        <taxon>Dothideomycetidae</taxon>
        <taxon>Mycosphaerellales</taxon>
        <taxon>Mycosphaerellaceae</taxon>
        <taxon>Pseudocercospora</taxon>
    </lineage>
</organism>
<sequence length="108" mass="11245">MRAILTVATTLLALVSTVSATNRCNCAGVEACRKDGAWGCVDLSGNTCVVQTSDCNSACGGSGFTYKRFKSKNAECICSPQDVSATRPCDTNTAEVAGPGDDKYCCTR</sequence>
<dbReference type="AlphaFoldDB" id="M3AT19"/>
<feature type="chain" id="PRO_5004031506" evidence="1">
    <location>
        <begin position="21"/>
        <end position="108"/>
    </location>
</feature>
<keyword evidence="3" id="KW-1185">Reference proteome</keyword>
<dbReference type="HOGENOM" id="CLU_2198101_0_0_1"/>
<reference evidence="2 3" key="1">
    <citation type="journal article" date="2012" name="PLoS Pathog.">
        <title>Diverse lifestyles and strategies of plant pathogenesis encoded in the genomes of eighteen Dothideomycetes fungi.</title>
        <authorList>
            <person name="Ohm R.A."/>
            <person name="Feau N."/>
            <person name="Henrissat B."/>
            <person name="Schoch C.L."/>
            <person name="Horwitz B.A."/>
            <person name="Barry K.W."/>
            <person name="Condon B.J."/>
            <person name="Copeland A.C."/>
            <person name="Dhillon B."/>
            <person name="Glaser F."/>
            <person name="Hesse C.N."/>
            <person name="Kosti I."/>
            <person name="LaButti K."/>
            <person name="Lindquist E.A."/>
            <person name="Lucas S."/>
            <person name="Salamov A.A."/>
            <person name="Bradshaw R.E."/>
            <person name="Ciuffetti L."/>
            <person name="Hamelin R.C."/>
            <person name="Kema G.H.J."/>
            <person name="Lawrence C."/>
            <person name="Scott J.A."/>
            <person name="Spatafora J.W."/>
            <person name="Turgeon B.G."/>
            <person name="de Wit P.J.G.M."/>
            <person name="Zhong S."/>
            <person name="Goodwin S.B."/>
            <person name="Grigoriev I.V."/>
        </authorList>
    </citation>
    <scope>NUCLEOTIDE SEQUENCE [LARGE SCALE GENOMIC DNA]</scope>
    <source>
        <strain evidence="2 3">CIRAD86</strain>
    </source>
</reference>
<keyword evidence="1" id="KW-0732">Signal</keyword>
<dbReference type="Proteomes" id="UP000016932">
    <property type="component" value="Unassembled WGS sequence"/>
</dbReference>
<protein>
    <submittedName>
        <fullName evidence="2">Uncharacterized protein</fullName>
    </submittedName>
</protein>